<evidence type="ECO:0000313" key="5">
    <source>
        <dbReference type="EMBL" id="ABK16406.1"/>
    </source>
</evidence>
<protein>
    <submittedName>
        <fullName evidence="5">CoA-binding domain protein</fullName>
    </submittedName>
</protein>
<dbReference type="OrthoDB" id="9791027at2"/>
<dbReference type="EMBL" id="CP000478">
    <property type="protein sequence ID" value="ABK16406.1"/>
    <property type="molecule type" value="Genomic_DNA"/>
</dbReference>
<dbReference type="InterPro" id="IPR016102">
    <property type="entry name" value="Succinyl-CoA_synth-like"/>
</dbReference>
<proteinExistence type="predicted"/>
<dbReference type="KEGG" id="sfu:Sfum_0708"/>
<evidence type="ECO:0000313" key="6">
    <source>
        <dbReference type="Proteomes" id="UP000001784"/>
    </source>
</evidence>
<evidence type="ECO:0000256" key="1">
    <source>
        <dbReference type="ARBA" id="ARBA00022598"/>
    </source>
</evidence>
<dbReference type="eggNOG" id="COG1042">
    <property type="taxonomic scope" value="Bacteria"/>
</dbReference>
<dbReference type="Proteomes" id="UP000001784">
    <property type="component" value="Chromosome"/>
</dbReference>
<dbReference type="InterPro" id="IPR013815">
    <property type="entry name" value="ATP_grasp_subdomain_1"/>
</dbReference>
<dbReference type="SMART" id="SM00881">
    <property type="entry name" value="CoA_binding"/>
    <property type="match status" value="1"/>
</dbReference>
<dbReference type="Pfam" id="PF13380">
    <property type="entry name" value="CoA_binding_2"/>
    <property type="match status" value="1"/>
</dbReference>
<evidence type="ECO:0000256" key="3">
    <source>
        <dbReference type="ARBA" id="ARBA00022840"/>
    </source>
</evidence>
<keyword evidence="2" id="KW-0547">Nucleotide-binding</keyword>
<gene>
    <name evidence="5" type="ordered locus">Sfum_0708</name>
</gene>
<feature type="domain" description="CoA-binding" evidence="4">
    <location>
        <begin position="4"/>
        <end position="99"/>
    </location>
</feature>
<keyword evidence="6" id="KW-1185">Reference proteome</keyword>
<dbReference type="GO" id="GO:0016874">
    <property type="term" value="F:ligase activity"/>
    <property type="evidence" value="ECO:0007669"/>
    <property type="project" value="UniProtKB-KW"/>
</dbReference>
<dbReference type="Pfam" id="PF13607">
    <property type="entry name" value="Succ_CoA_lig"/>
    <property type="match status" value="1"/>
</dbReference>
<dbReference type="InterPro" id="IPR036291">
    <property type="entry name" value="NAD(P)-bd_dom_sf"/>
</dbReference>
<accession>A0LG54</accession>
<dbReference type="PANTHER" id="PTHR43334">
    <property type="entry name" value="ACETATE--COA LIGASE [ADP-FORMING]"/>
    <property type="match status" value="1"/>
</dbReference>
<dbReference type="InterPro" id="IPR003781">
    <property type="entry name" value="CoA-bd"/>
</dbReference>
<dbReference type="InterPro" id="IPR032875">
    <property type="entry name" value="Succ_CoA_lig_flav_dom"/>
</dbReference>
<reference evidence="5 6" key="1">
    <citation type="submission" date="2006-10" db="EMBL/GenBank/DDBJ databases">
        <title>Complete sequence of Syntrophobacter fumaroxidans MPOB.</title>
        <authorList>
            <consortium name="US DOE Joint Genome Institute"/>
            <person name="Copeland A."/>
            <person name="Lucas S."/>
            <person name="Lapidus A."/>
            <person name="Barry K."/>
            <person name="Detter J.C."/>
            <person name="Glavina del Rio T."/>
            <person name="Hammon N."/>
            <person name="Israni S."/>
            <person name="Pitluck S."/>
            <person name="Goltsman E.G."/>
            <person name="Martinez M."/>
            <person name="Schmutz J."/>
            <person name="Larimer F."/>
            <person name="Land M."/>
            <person name="Hauser L."/>
            <person name="Kyrpides N."/>
            <person name="Kim E."/>
            <person name="Boone D.R."/>
            <person name="Brockman F."/>
            <person name="Culley D."/>
            <person name="Ferry J."/>
            <person name="Gunsalus R."/>
            <person name="McInerney M.J."/>
            <person name="Morrison M."/>
            <person name="Plugge C."/>
            <person name="Rohlin L."/>
            <person name="Scholten J."/>
            <person name="Sieber J."/>
            <person name="Stams A.J.M."/>
            <person name="Worm P."/>
            <person name="Henstra A.M."/>
            <person name="Richardson P."/>
        </authorList>
    </citation>
    <scope>NUCLEOTIDE SEQUENCE [LARGE SCALE GENOMIC DNA]</scope>
    <source>
        <strain evidence="6">DSM 10017 / MPOB</strain>
    </source>
</reference>
<organism evidence="5 6">
    <name type="scientific">Syntrophobacter fumaroxidans (strain DSM 10017 / MPOB)</name>
    <dbReference type="NCBI Taxonomy" id="335543"/>
    <lineage>
        <taxon>Bacteria</taxon>
        <taxon>Pseudomonadati</taxon>
        <taxon>Thermodesulfobacteriota</taxon>
        <taxon>Syntrophobacteria</taxon>
        <taxon>Syntrophobacterales</taxon>
        <taxon>Syntrophobacteraceae</taxon>
        <taxon>Syntrophobacter</taxon>
    </lineage>
</organism>
<dbReference type="Gene3D" id="3.40.50.720">
    <property type="entry name" value="NAD(P)-binding Rossmann-like Domain"/>
    <property type="match status" value="1"/>
</dbReference>
<dbReference type="Gene3D" id="3.40.50.261">
    <property type="entry name" value="Succinyl-CoA synthetase domains"/>
    <property type="match status" value="2"/>
</dbReference>
<keyword evidence="3" id="KW-0067">ATP-binding</keyword>
<dbReference type="SUPFAM" id="SSF56059">
    <property type="entry name" value="Glutathione synthetase ATP-binding domain-like"/>
    <property type="match status" value="1"/>
</dbReference>
<dbReference type="SUPFAM" id="SSF51735">
    <property type="entry name" value="NAD(P)-binding Rossmann-fold domains"/>
    <property type="match status" value="1"/>
</dbReference>
<dbReference type="InParanoid" id="A0LG54"/>
<dbReference type="InterPro" id="IPR051538">
    <property type="entry name" value="Acyl-CoA_Synth/Transferase"/>
</dbReference>
<dbReference type="RefSeq" id="WP_011697579.1">
    <property type="nucleotide sequence ID" value="NC_008554.1"/>
</dbReference>
<name>A0LG54_SYNFM</name>
<sequence length="682" mass="74809">MDKFFEARNVVVVGVSNAPGNLGRLMAANLMEFHFQGNIFLVGPKGGSFLGHKIHARITDVDDAIDLATILVPAPAVPEVLRQCGEKGIPRVIVQSAGFRELGEERLELEGKVRDLLEHYRMRMIGPNCLGVINRRTGLAVPFFPLAANVGAGPISIISQSGGVGAMMVNLLEAENLGLSRFASVGNKLDVSENDLLEYFARDPETEMILCYLEGIADGRKLMRITRETPKPVIVHKSNTGKCGAAIARSHSASLSSDDRVVDAAFRQSGIIRVREQREAVEVLKAYSLPPLAGNRLAVISRSGGHAVLAADAAEEYGFVLPPYPEDFFQLIREQSRANVISFHNPLDVGDVYNIALYRTLIEKTLEREDIDGMIHVHNYQGNLNVEESRELISSLGDLIRKYRKPLASCVFTTRDEFEAIKHAVDFPIFNDPREAARALKQVRDHRSLQTIPLAGVCPSDIDPSRARKTLEGLNPGPIPAERLAPLLSAYRIPCVEWEFADSLDSVTSAAHRLGFPVALKTAEPDVVHKSDVGGVRLNLADEKGLAEAYGEISRLGPAVLVQKMSGPGLEWLVGGRRDENFGPVVVAGLGGVYVEVFKETGIRVAPIEREEASRLVDECRGSMLLAGLRGDKALDRQALLDVIVRVSWLLHDFPQIRELDLNPVRVYEQGCLALDWRATVE</sequence>
<evidence type="ECO:0000259" key="4">
    <source>
        <dbReference type="SMART" id="SM00881"/>
    </source>
</evidence>
<evidence type="ECO:0000256" key="2">
    <source>
        <dbReference type="ARBA" id="ARBA00022741"/>
    </source>
</evidence>
<dbReference type="PANTHER" id="PTHR43334:SF1">
    <property type="entry name" value="3-HYDROXYPROPIONATE--COA LIGASE [ADP-FORMING]"/>
    <property type="match status" value="1"/>
</dbReference>
<dbReference type="HOGENOM" id="CLU_007415_3_1_7"/>
<keyword evidence="1" id="KW-0436">Ligase</keyword>
<dbReference type="AlphaFoldDB" id="A0LG54"/>
<dbReference type="STRING" id="335543.Sfum_0708"/>
<dbReference type="SUPFAM" id="SSF52210">
    <property type="entry name" value="Succinyl-CoA synthetase domains"/>
    <property type="match status" value="2"/>
</dbReference>
<dbReference type="GO" id="GO:0005524">
    <property type="term" value="F:ATP binding"/>
    <property type="evidence" value="ECO:0007669"/>
    <property type="project" value="UniProtKB-KW"/>
</dbReference>
<dbReference type="Gene3D" id="3.30.1490.20">
    <property type="entry name" value="ATP-grasp fold, A domain"/>
    <property type="match status" value="1"/>
</dbReference>
<dbReference type="Pfam" id="PF13549">
    <property type="entry name" value="ATP-grasp_5"/>
    <property type="match status" value="1"/>
</dbReference>
<dbReference type="Gene3D" id="3.30.470.20">
    <property type="entry name" value="ATP-grasp fold, B domain"/>
    <property type="match status" value="1"/>
</dbReference>